<evidence type="ECO:0000313" key="9">
    <source>
        <dbReference type="EMBL" id="QWE80471.1"/>
    </source>
</evidence>
<organism evidence="9">
    <name type="scientific">Corriparta virus</name>
    <dbReference type="NCBI Taxonomy" id="40053"/>
    <lineage>
        <taxon>Viruses</taxon>
        <taxon>Riboviria</taxon>
        <taxon>Orthornavirae</taxon>
        <taxon>Duplornaviricota</taxon>
        <taxon>Resentoviricetes</taxon>
        <taxon>Reovirales</taxon>
        <taxon>Sedoreoviridae</taxon>
        <taxon>Orbivirus</taxon>
        <taxon>Orbivirus alphamitchellense</taxon>
    </lineage>
</organism>
<feature type="domain" description="RdRp catalytic" evidence="8">
    <location>
        <begin position="547"/>
        <end position="798"/>
    </location>
</feature>
<keyword evidence="3 9" id="KW-0696">RNA-directed RNA polymerase</keyword>
<dbReference type="GO" id="GO:0003723">
    <property type="term" value="F:RNA binding"/>
    <property type="evidence" value="ECO:0007669"/>
    <property type="project" value="InterPro"/>
</dbReference>
<dbReference type="GO" id="GO:0000166">
    <property type="term" value="F:nucleotide binding"/>
    <property type="evidence" value="ECO:0007669"/>
    <property type="project" value="UniProtKB-KW"/>
</dbReference>
<proteinExistence type="inferred from homology"/>
<keyword evidence="6" id="KW-0547">Nucleotide-binding</keyword>
<keyword evidence="4" id="KW-0808">Transferase</keyword>
<evidence type="ECO:0000256" key="3">
    <source>
        <dbReference type="ARBA" id="ARBA00022484"/>
    </source>
</evidence>
<evidence type="ECO:0000256" key="5">
    <source>
        <dbReference type="ARBA" id="ARBA00022695"/>
    </source>
</evidence>
<evidence type="ECO:0000256" key="2">
    <source>
        <dbReference type="ARBA" id="ARBA00012494"/>
    </source>
</evidence>
<accession>A0A8E8PI32</accession>
<evidence type="ECO:0000256" key="6">
    <source>
        <dbReference type="ARBA" id="ARBA00022741"/>
    </source>
</evidence>
<dbReference type="PIRSF" id="PIRSF000821">
    <property type="entry name" value="RdRPol"/>
    <property type="match status" value="1"/>
</dbReference>
<dbReference type="EMBL" id="MW809639">
    <property type="protein sequence ID" value="QWE80471.1"/>
    <property type="molecule type" value="Genomic_RNA"/>
</dbReference>
<gene>
    <name evidence="9" type="primary">VP1</name>
</gene>
<dbReference type="InterPro" id="IPR008723">
    <property type="entry name" value="RNA_pol_orbivir"/>
</dbReference>
<dbReference type="GO" id="GO:0019079">
    <property type="term" value="P:viral genome replication"/>
    <property type="evidence" value="ECO:0007669"/>
    <property type="project" value="InterPro"/>
</dbReference>
<dbReference type="Pfam" id="PF05788">
    <property type="entry name" value="Orbi_VP1"/>
    <property type="match status" value="1"/>
</dbReference>
<reference evidence="9" key="1">
    <citation type="submission" date="2021-03" db="EMBL/GenBank/DDBJ databases">
        <title>New orbiviruses detected in biting midges and mosquitoes from the Zambezi region, Namibia.</title>
        <authorList>
            <person name="Guggemos H.D."/>
            <person name="Fendt M."/>
            <person name="Hermanns K."/>
            <person name="Hieke C."/>
            <person name="Heyde V."/>
            <person name="Mfune J.K.E."/>
            <person name="Borgemeister C."/>
            <person name="Junglen S."/>
        </authorList>
    </citation>
    <scope>NUCLEOTIDE SEQUENCE</scope>
    <source>
        <strain evidence="9">MP416-NA-2018</strain>
    </source>
</reference>
<evidence type="ECO:0000259" key="8">
    <source>
        <dbReference type="PROSITE" id="PS50523"/>
    </source>
</evidence>
<dbReference type="SUPFAM" id="SSF56672">
    <property type="entry name" value="DNA/RNA polymerases"/>
    <property type="match status" value="1"/>
</dbReference>
<evidence type="ECO:0000256" key="7">
    <source>
        <dbReference type="ARBA" id="ARBA00022953"/>
    </source>
</evidence>
<comment type="similarity">
    <text evidence="1">Belongs to the reoviridae RNA-directed RNA polymerase family.</text>
</comment>
<dbReference type="PROSITE" id="PS50523">
    <property type="entry name" value="RDRP_DSRNA_REO"/>
    <property type="match status" value="1"/>
</dbReference>
<dbReference type="GO" id="GO:0006351">
    <property type="term" value="P:DNA-templated transcription"/>
    <property type="evidence" value="ECO:0007669"/>
    <property type="project" value="InterPro"/>
</dbReference>
<sequence length="1287" mass="147174">MATVEHRLNRTRRLIAKLIPGFDYNYTGYGIYYRYSSRNTYDKSEKELPKEGKKILYGLPVLKEIEWKNIFTEVPPNAEIYALFERSIIPIDDLDPEEEFLRNYALDKEHRNFEFVMKRSREECAVYGDMALRHWALLLVDIAEELEHYPYGLQLMKSIIDRCDEPFRQNTRDLALVRDESLTVTIMLIFEMCISESILEFNALLRMKEDGFSSISIGEHTFMLTDIARELFLICLPHPKKINNMLRATFSWYVKTLGTGAEYLNVLRSEAGDDRNSKDVVYKEFIRVKNPFFQTIRHSTFHSSALKKNIEKAEEAISYSNSITGESRSMPIFMSLLSSVYTDEFDPTNNSHMVFASYLLSLQVMSGYGRAWVKNKGDDEKKIKKPTSENYIKRVAEKTEANFIAAYEEAEQHGHTIVKPTDMYSSLLRLAKNTSSGMSTKVDVLKSYTPSLRPETIEISSRQKALVIMREGEKIYSDEYLKMKFNSPSKFQTKGSRDVPIKATRTIYAIHISILAPQLLLTLPLNEYFARTGGPTTPDTKKLGGKIIVGDLEATGSRVMDAADTFRNTADPNYITLALDYSEYDSHMSWYNFRSGMIEGIRKALRKYESYRYNDMTIEDLIEYGYGEGRVRNTLWSGKRAVRVVDRSWYESLSEDLKTVPEDAPFRTFYPSVQPIKSLETISDHDVNDPILVSPWDGSDLALVTTHLSGENSTLAANSLHNKGIGGVIIEEIAKRLPGKAEIRSEMYVGDDTLFYLVMNCYRSETMDKMLEVIFDVVDKCGHEASPAKTTCLPFSAEKTQTHAKQGVYIPQDRMMIISSERRKDIENVSGYMRSNVMTFCTKVSRGFSEHLAYRILEFKSCLLGYRKLKRTIYDGMYRSRSFSSDEDGYTLCIIRDPTCLYVPVAWRGFGCSPISINIVNTPELFVDCLQMECTKKVYQQILPYINHLPPPWDETSADKHQIKTRTPMGLFSKLTRPAVVASLTDPIVTDICKELPLQGFGPTQLSSTMMHSALLKEPRARALLAPGYELSYQKELNAPSVEYAKLDPTGHDLEITTAYSKIFEIFFGERVPITQHRYPDRNLSPTFRSQKEMLGNRTMSRSRMSYIDRIDAILRADVVMRGFITANHILNVMEEVGAGQSVDDLATLFQLMNIEQKVARRLAEQLGKDKSRFDTQRLSKGGVGGDEFTMSLDVLTEEFYNKYLSVPGGLFQAEKDAICLHASQIMMTRVACGIQPCKMEFRINEEHKKKVRNVRVASKLPKVRVMKAFYHDIRTLSAAIVEQQHV</sequence>
<dbReference type="GO" id="GO:0003968">
    <property type="term" value="F:RNA-directed RNA polymerase activity"/>
    <property type="evidence" value="ECO:0007669"/>
    <property type="project" value="UniProtKB-KW"/>
</dbReference>
<evidence type="ECO:0000256" key="1">
    <source>
        <dbReference type="ARBA" id="ARBA00009581"/>
    </source>
</evidence>
<keyword evidence="7" id="KW-0693">Viral RNA replication</keyword>
<evidence type="ECO:0000256" key="4">
    <source>
        <dbReference type="ARBA" id="ARBA00022679"/>
    </source>
</evidence>
<protein>
    <recommendedName>
        <fullName evidence="2">RNA-directed RNA polymerase</fullName>
        <ecNumber evidence="2">2.7.7.48</ecNumber>
    </recommendedName>
</protein>
<name>A0A8E8PI32_9REOV</name>
<dbReference type="EC" id="2.7.7.48" evidence="2"/>
<dbReference type="InterPro" id="IPR007097">
    <property type="entry name" value="RNA-dir_pol_reovirus"/>
</dbReference>
<keyword evidence="5" id="KW-0548">Nucleotidyltransferase</keyword>
<dbReference type="InterPro" id="IPR043502">
    <property type="entry name" value="DNA/RNA_pol_sf"/>
</dbReference>